<organism evidence="4 5">
    <name type="scientific">Desulfurivibrio alkaliphilus (strain DSM 19089 / UNIQEM U267 / AHT2)</name>
    <dbReference type="NCBI Taxonomy" id="589865"/>
    <lineage>
        <taxon>Bacteria</taxon>
        <taxon>Pseudomonadati</taxon>
        <taxon>Thermodesulfobacteriota</taxon>
        <taxon>Desulfobulbia</taxon>
        <taxon>Desulfobulbales</taxon>
        <taxon>Desulfobulbaceae</taxon>
        <taxon>Desulfurivibrio</taxon>
    </lineage>
</organism>
<dbReference type="FunCoup" id="D6Z2N5">
    <property type="interactions" value="115"/>
</dbReference>
<dbReference type="CDD" id="cd04301">
    <property type="entry name" value="NAT_SF"/>
    <property type="match status" value="1"/>
</dbReference>
<dbReference type="Pfam" id="PF00583">
    <property type="entry name" value="Acetyltransf_1"/>
    <property type="match status" value="1"/>
</dbReference>
<dbReference type="OrthoDB" id="9801795at2"/>
<dbReference type="InterPro" id="IPR000182">
    <property type="entry name" value="GNAT_dom"/>
</dbReference>
<dbReference type="Pfam" id="PF13336">
    <property type="entry name" value="AcetylCoA_hyd_C"/>
    <property type="match status" value="1"/>
</dbReference>
<dbReference type="EMBL" id="CP001940">
    <property type="protein sequence ID" value="ADH85810.1"/>
    <property type="molecule type" value="Genomic_DNA"/>
</dbReference>
<dbReference type="STRING" id="589865.DaAHT2_1112"/>
<feature type="domain" description="N-acetyltransferase" evidence="3">
    <location>
        <begin position="471"/>
        <end position="628"/>
    </location>
</feature>
<dbReference type="GO" id="GO:0016787">
    <property type="term" value="F:hydrolase activity"/>
    <property type="evidence" value="ECO:0007669"/>
    <property type="project" value="UniProtKB-KW"/>
</dbReference>
<dbReference type="eggNOG" id="COG0427">
    <property type="taxonomic scope" value="Bacteria"/>
</dbReference>
<name>D6Z2N5_DESAT</name>
<dbReference type="GO" id="GO:0008775">
    <property type="term" value="F:acetate CoA-transferase activity"/>
    <property type="evidence" value="ECO:0007669"/>
    <property type="project" value="InterPro"/>
</dbReference>
<evidence type="ECO:0000256" key="1">
    <source>
        <dbReference type="ARBA" id="ARBA00009632"/>
    </source>
</evidence>
<keyword evidence="4" id="KW-0378">Hydrolase</keyword>
<evidence type="ECO:0000313" key="4">
    <source>
        <dbReference type="EMBL" id="ADH85810.1"/>
    </source>
</evidence>
<evidence type="ECO:0000259" key="3">
    <source>
        <dbReference type="PROSITE" id="PS51186"/>
    </source>
</evidence>
<protein>
    <submittedName>
        <fullName evidence="4">Acetyl-CoA hydrolase/transferase</fullName>
    </submittedName>
</protein>
<dbReference type="InterPro" id="IPR038460">
    <property type="entry name" value="AcetylCoA_hyd_C_sf"/>
</dbReference>
<dbReference type="GO" id="GO:0006083">
    <property type="term" value="P:acetate metabolic process"/>
    <property type="evidence" value="ECO:0007669"/>
    <property type="project" value="InterPro"/>
</dbReference>
<dbReference type="InterPro" id="IPR046433">
    <property type="entry name" value="ActCoA_hydro"/>
</dbReference>
<gene>
    <name evidence="4" type="ordered locus">DaAHT2_1112</name>
</gene>
<keyword evidence="2 4" id="KW-0808">Transferase</keyword>
<dbReference type="KEGG" id="dak:DaAHT2_1112"/>
<keyword evidence="5" id="KW-1185">Reference proteome</keyword>
<dbReference type="eggNOG" id="COG1670">
    <property type="taxonomic scope" value="Bacteria"/>
</dbReference>
<dbReference type="SUPFAM" id="SSF55729">
    <property type="entry name" value="Acyl-CoA N-acyltransferases (Nat)"/>
    <property type="match status" value="1"/>
</dbReference>
<dbReference type="AlphaFoldDB" id="D6Z2N5"/>
<dbReference type="PANTHER" id="PTHR21432">
    <property type="entry name" value="ACETYL-COA HYDROLASE-RELATED"/>
    <property type="match status" value="1"/>
</dbReference>
<dbReference type="Pfam" id="PF02550">
    <property type="entry name" value="AcetylCoA_hydro"/>
    <property type="match status" value="1"/>
</dbReference>
<dbReference type="InParanoid" id="D6Z2N5"/>
<dbReference type="SUPFAM" id="SSF100950">
    <property type="entry name" value="NagB/RpiA/CoA transferase-like"/>
    <property type="match status" value="2"/>
</dbReference>
<evidence type="ECO:0000313" key="5">
    <source>
        <dbReference type="Proteomes" id="UP000001508"/>
    </source>
</evidence>
<proteinExistence type="inferred from homology"/>
<dbReference type="Gene3D" id="3.30.750.70">
    <property type="entry name" value="4-hydroxybutyrate coenzyme like domains"/>
    <property type="match status" value="1"/>
</dbReference>
<dbReference type="InterPro" id="IPR016181">
    <property type="entry name" value="Acyl_CoA_acyltransferase"/>
</dbReference>
<reference evidence="5" key="1">
    <citation type="submission" date="2010-02" db="EMBL/GenBank/DDBJ databases">
        <title>Complete sequence of Desulfurivibrio alkaliphilus AHT2.</title>
        <authorList>
            <consortium name="US DOE Joint Genome Institute"/>
            <person name="Pitluck S."/>
            <person name="Chertkov O."/>
            <person name="Detter J.C."/>
            <person name="Han C."/>
            <person name="Tapia R."/>
            <person name="Larimer F."/>
            <person name="Land M."/>
            <person name="Hauser L."/>
            <person name="Kyrpides N."/>
            <person name="Mikhailova N."/>
            <person name="Sorokin D.Y."/>
            <person name="Muyzer G."/>
            <person name="Woyke T."/>
        </authorList>
    </citation>
    <scope>NUCLEOTIDE SEQUENCE [LARGE SCALE GENOMIC DNA]</scope>
    <source>
        <strain evidence="5">DSM 19089 / UNIQEM U267 / AHT2</strain>
    </source>
</reference>
<dbReference type="Gene3D" id="3.40.630.30">
    <property type="match status" value="1"/>
</dbReference>
<dbReference type="Gene3D" id="3.40.1080.20">
    <property type="entry name" value="Acetyl-CoA hydrolase/transferase C-terminal domain"/>
    <property type="match status" value="1"/>
</dbReference>
<evidence type="ECO:0000256" key="2">
    <source>
        <dbReference type="ARBA" id="ARBA00022679"/>
    </source>
</evidence>
<dbReference type="GO" id="GO:0016747">
    <property type="term" value="F:acyltransferase activity, transferring groups other than amino-acyl groups"/>
    <property type="evidence" value="ECO:0007669"/>
    <property type="project" value="InterPro"/>
</dbReference>
<dbReference type="Gene3D" id="3.40.1080.10">
    <property type="entry name" value="Glutaconate Coenzyme A-transferase"/>
    <property type="match status" value="1"/>
</dbReference>
<dbReference type="Proteomes" id="UP000001508">
    <property type="component" value="Chromosome"/>
</dbReference>
<dbReference type="PANTHER" id="PTHR21432:SF20">
    <property type="entry name" value="ACETYL-COA HYDROLASE"/>
    <property type="match status" value="1"/>
</dbReference>
<dbReference type="InterPro" id="IPR003702">
    <property type="entry name" value="ActCoA_hydro_N"/>
</dbReference>
<dbReference type="InterPro" id="IPR026888">
    <property type="entry name" value="AcetylCoA_hyd_C"/>
</dbReference>
<accession>D6Z2N5</accession>
<dbReference type="PROSITE" id="PS51186">
    <property type="entry name" value="GNAT"/>
    <property type="match status" value="1"/>
</dbReference>
<comment type="similarity">
    <text evidence="1">Belongs to the acetyl-CoA hydrolase/transferase family.</text>
</comment>
<dbReference type="RefSeq" id="WP_013163339.1">
    <property type="nucleotide sequence ID" value="NC_014216.1"/>
</dbReference>
<dbReference type="HOGENOM" id="CLU_030703_1_0_7"/>
<dbReference type="InterPro" id="IPR037171">
    <property type="entry name" value="NagB/RpiA_transferase-like"/>
</dbReference>
<sequence length="628" mass="69546">MTSHLQAQPDPAWQEKYQDMIRSADQALALVRPGQRVFIGTACAAPGALVEALTRRCGELSDVEIIQLLTKGEAASATKQLQDCFHINSFFIGRTVRELIQQGLGDYTPTLLSDIPRLFSSGQLPLDVALIQVSEPDSRGKVSLGIGVDVVKSATENASLVIAQVNPRMPRTLGDSFIDIYDIDLLVPQATELIERQSSTPTASTRRIGEQIASLIEDGSTLEFGIGRIPHALAQFLKDKKDLGIHTEMLTDSMLALIEAGAVSGARKTMDRGKIVTSFCMGTRKLYDFVNNNPLFSFRPTEYVNDDYIIGRQHKMVAINMALEIDLTGQVCADSLGSRFFSGIGGQVDFNRGAARSLDGKAVIAMESTARNGEVSRIVTRLTPGAGVVTTRGEVHYVVTEHGIAYLHGKSVRERAMALISIAHPKFREQLFREALEANYLHRELADLDGRVLLTSGELATTTLLEDGTQVSFRPVHPTDEPRMKDLLYALSRETLYYRFMSASGRFTHKEIKNFVYIDHRKDAAIAGTVPEAHGEDIIAVGRYYLDEKTNRAEVAFVIRDDWQNRGLGKALFKHLVSIAKRNGIAGFTAEVLRDNRRMQAIFNHSGYTVQSRMEDDVYSYHIDFSQS</sequence>